<dbReference type="Gene3D" id="1.10.1660.10">
    <property type="match status" value="1"/>
</dbReference>
<reference evidence="3" key="1">
    <citation type="submission" date="2016-04" db="EMBL/GenBank/DDBJ databases">
        <authorList>
            <person name="Chen L."/>
            <person name="Zhuang W."/>
            <person name="Wang G."/>
        </authorList>
    </citation>
    <scope>NUCLEOTIDE SEQUENCE [LARGE SCALE GENOMIC DNA]</scope>
    <source>
        <strain evidence="3">208</strain>
    </source>
</reference>
<protein>
    <recommendedName>
        <fullName evidence="1">HTH merR-type domain-containing protein</fullName>
    </recommendedName>
</protein>
<dbReference type="InterPro" id="IPR000551">
    <property type="entry name" value="MerR-type_HTH_dom"/>
</dbReference>
<organism evidence="2 3">
    <name type="scientific">Niastella populi</name>
    <dbReference type="NCBI Taxonomy" id="550983"/>
    <lineage>
        <taxon>Bacteria</taxon>
        <taxon>Pseudomonadati</taxon>
        <taxon>Bacteroidota</taxon>
        <taxon>Chitinophagia</taxon>
        <taxon>Chitinophagales</taxon>
        <taxon>Chitinophagaceae</taxon>
        <taxon>Niastella</taxon>
    </lineage>
</organism>
<accession>A0A1V9FJZ7</accession>
<evidence type="ECO:0000259" key="1">
    <source>
        <dbReference type="Pfam" id="PF13411"/>
    </source>
</evidence>
<evidence type="ECO:0000313" key="3">
    <source>
        <dbReference type="Proteomes" id="UP000192276"/>
    </source>
</evidence>
<feature type="domain" description="HTH merR-type" evidence="1">
    <location>
        <begin position="1"/>
        <end position="61"/>
    </location>
</feature>
<dbReference type="EMBL" id="LWBP01000188">
    <property type="protein sequence ID" value="OQP58684.1"/>
    <property type="molecule type" value="Genomic_DNA"/>
</dbReference>
<proteinExistence type="predicted"/>
<dbReference type="AlphaFoldDB" id="A0A1V9FJZ7"/>
<dbReference type="Pfam" id="PF13411">
    <property type="entry name" value="MerR_1"/>
    <property type="match status" value="1"/>
</dbReference>
<dbReference type="STRING" id="550983.A4R26_03455"/>
<name>A0A1V9FJZ7_9BACT</name>
<comment type="caution">
    <text evidence="2">The sequence shown here is derived from an EMBL/GenBank/DDBJ whole genome shotgun (WGS) entry which is preliminary data.</text>
</comment>
<dbReference type="SUPFAM" id="SSF46955">
    <property type="entry name" value="Putative DNA-binding domain"/>
    <property type="match status" value="1"/>
</dbReference>
<sequence>MFGVNQSLLRFWENEFDIIQPRKNRKGDRHFRPIDIKNLELIYDLLRRRKLTIEGAKDFLKKNTKAAAHFEMIQSLQSLKGFLLEIKAAL</sequence>
<evidence type="ECO:0000313" key="2">
    <source>
        <dbReference type="EMBL" id="OQP58684.1"/>
    </source>
</evidence>
<dbReference type="GO" id="GO:0003677">
    <property type="term" value="F:DNA binding"/>
    <property type="evidence" value="ECO:0007669"/>
    <property type="project" value="InterPro"/>
</dbReference>
<dbReference type="InterPro" id="IPR009061">
    <property type="entry name" value="DNA-bd_dom_put_sf"/>
</dbReference>
<dbReference type="GO" id="GO:0006355">
    <property type="term" value="P:regulation of DNA-templated transcription"/>
    <property type="evidence" value="ECO:0007669"/>
    <property type="project" value="InterPro"/>
</dbReference>
<keyword evidence="3" id="KW-1185">Reference proteome</keyword>
<gene>
    <name evidence="2" type="ORF">A4R26_03455</name>
</gene>
<dbReference type="Proteomes" id="UP000192276">
    <property type="component" value="Unassembled WGS sequence"/>
</dbReference>